<keyword evidence="1" id="KW-0812">Transmembrane</keyword>
<gene>
    <name evidence="4" type="primary">frhB</name>
    <name evidence="4" type="ORF">TBCH5v1_1770</name>
</gene>
<dbReference type="InterPro" id="IPR045220">
    <property type="entry name" value="FRHB/FDHB/HCAR-like"/>
</dbReference>
<dbReference type="Pfam" id="PF04432">
    <property type="entry name" value="FrhB_FdhB_C"/>
    <property type="match status" value="1"/>
</dbReference>
<dbReference type="InterPro" id="IPR007525">
    <property type="entry name" value="FrhB_FdhB_C"/>
</dbReference>
<dbReference type="PANTHER" id="PTHR31332:SF0">
    <property type="entry name" value="7-HYDROXYMETHYL CHLOROPHYLL A REDUCTASE, CHLOROPLASTIC"/>
    <property type="match status" value="1"/>
</dbReference>
<reference evidence="4 5" key="1">
    <citation type="journal article" date="2016" name="Genome Announc.">
        <title>Complete genome sequence of the hyperthermophilic and piezophilic archaeon Thermococcus barophilus Ch5, capable of growth at the expense of hydrogenogenesis from carbon monoxide and formate.</title>
        <authorList>
            <person name="Oger P."/>
            <person name="Sokolova T.G."/>
            <person name="Kozhevnikova D.A."/>
            <person name="Taranov E.A."/>
            <person name="Vannier P."/>
            <person name="Lee H.S."/>
            <person name="Kwon K.K."/>
            <person name="Kang S.G."/>
            <person name="Lee J.H."/>
            <person name="Bonch-Osmolovskaya E.A."/>
            <person name="Lebedinsky A.V."/>
        </authorList>
    </citation>
    <scope>NUCLEOTIDE SEQUENCE [LARGE SCALE GENOMIC DNA]</scope>
    <source>
        <strain evidence="5">Ch5</strain>
    </source>
</reference>
<protein>
    <submittedName>
        <fullName evidence="4">FrhAGB-like [NiFe]-hydrogenase, beta subunit</fullName>
        <ecNumber evidence="4">1.12.98.1</ecNumber>
    </submittedName>
</protein>
<evidence type="ECO:0000256" key="1">
    <source>
        <dbReference type="SAM" id="Phobius"/>
    </source>
</evidence>
<proteinExistence type="predicted"/>
<evidence type="ECO:0000313" key="4">
    <source>
        <dbReference type="EMBL" id="ALM75680.1"/>
    </source>
</evidence>
<name>A0A0S1XD87_THEBA</name>
<accession>A0A0S1XD87</accession>
<keyword evidence="4" id="KW-0560">Oxidoreductase</keyword>
<dbReference type="RefSeq" id="WP_056934247.1">
    <property type="nucleotide sequence ID" value="NZ_CP013050.1"/>
</dbReference>
<keyword evidence="1" id="KW-0472">Membrane</keyword>
<dbReference type="PATRIC" id="fig|55802.8.peg.1748"/>
<dbReference type="Pfam" id="PF04422">
    <property type="entry name" value="FrhB_FdhB_N"/>
    <property type="match status" value="1"/>
</dbReference>
<dbReference type="PANTHER" id="PTHR31332">
    <property type="entry name" value="7-HYDROXYMETHYL CHLOROPHYLL A REDUCTASE, CHLOROPLASTIC"/>
    <property type="match status" value="1"/>
</dbReference>
<dbReference type="STRING" id="55802.TBCH5v1_1770"/>
<dbReference type="EMBL" id="CP013050">
    <property type="protein sequence ID" value="ALM75680.1"/>
    <property type="molecule type" value="Genomic_DNA"/>
</dbReference>
<sequence>MISLPSDNLLGAVFGIYLARAKDEEIRKRKVASGGAVTALLTYALEKGIVDGVVAAKRTKGLEGHAVVAHNKEELLEAAGNKWSIVPFASRMKTKIEEENLQKVALVCLPCQAQFFAQMRDFPLLEADFGERIKYIISLFCMGTFAFEAFLNYLRMKYGIKAEQIKDIHLKKDFLEIVYDDTKLDLPIEEVYSYLQTGCLVCTDYTGTWSDISAGFVESEPGWTVLIARNPKAEELIKNAEKEGYLELREGSHVIGEVLKKAREKLARAQQNMSYLL</sequence>
<dbReference type="GO" id="GO:0050454">
    <property type="term" value="F:coenzyme F420 hydrogenase activity"/>
    <property type="evidence" value="ECO:0007669"/>
    <property type="project" value="UniProtKB-EC"/>
</dbReference>
<feature type="domain" description="Coenzyme F420 hydrogenase/dehydrogenase beta subunit N-terminal" evidence="2">
    <location>
        <begin position="16"/>
        <end position="90"/>
    </location>
</feature>
<feature type="domain" description="Coenzyme F420 hydrogenase/dehydrogenase beta subunit C-terminal" evidence="3">
    <location>
        <begin position="102"/>
        <end position="250"/>
    </location>
</feature>
<keyword evidence="1" id="KW-1133">Transmembrane helix</keyword>
<dbReference type="GO" id="GO:0052592">
    <property type="term" value="F:oxidoreductase activity, acting on CH or CH2 groups, with an iron-sulfur protein as acceptor"/>
    <property type="evidence" value="ECO:0007669"/>
    <property type="project" value="TreeGrafter"/>
</dbReference>
<dbReference type="InterPro" id="IPR007516">
    <property type="entry name" value="Co_F420_Hydgase/DH_bsu_N"/>
</dbReference>
<dbReference type="GeneID" id="26137008"/>
<evidence type="ECO:0000259" key="2">
    <source>
        <dbReference type="Pfam" id="PF04422"/>
    </source>
</evidence>
<dbReference type="EC" id="1.12.98.1" evidence="4"/>
<evidence type="ECO:0000313" key="5">
    <source>
        <dbReference type="Proteomes" id="UP000066042"/>
    </source>
</evidence>
<evidence type="ECO:0000259" key="3">
    <source>
        <dbReference type="Pfam" id="PF04432"/>
    </source>
</evidence>
<dbReference type="AlphaFoldDB" id="A0A0S1XD87"/>
<dbReference type="Proteomes" id="UP000066042">
    <property type="component" value="Chromosome"/>
</dbReference>
<organism evidence="4 5">
    <name type="scientific">Thermococcus barophilus</name>
    <dbReference type="NCBI Taxonomy" id="55802"/>
    <lineage>
        <taxon>Archaea</taxon>
        <taxon>Methanobacteriati</taxon>
        <taxon>Methanobacteriota</taxon>
        <taxon>Thermococci</taxon>
        <taxon>Thermococcales</taxon>
        <taxon>Thermococcaceae</taxon>
        <taxon>Thermococcus</taxon>
    </lineage>
</organism>
<feature type="transmembrane region" description="Helical" evidence="1">
    <location>
        <begin position="135"/>
        <end position="154"/>
    </location>
</feature>